<dbReference type="InterPro" id="IPR006179">
    <property type="entry name" value="5_nucleotidase/apyrase"/>
</dbReference>
<dbReference type="RefSeq" id="WP_041113765.1">
    <property type="nucleotide sequence ID" value="NZ_JARTHD010000011.1"/>
</dbReference>
<dbReference type="Gene3D" id="3.60.21.10">
    <property type="match status" value="1"/>
</dbReference>
<accession>A0ABR5AUW6</accession>
<gene>
    <name evidence="4" type="ORF">SD77_4218</name>
</gene>
<dbReference type="Pfam" id="PF00395">
    <property type="entry name" value="SLH"/>
    <property type="match status" value="3"/>
</dbReference>
<feature type="signal peptide" evidence="2">
    <location>
        <begin position="1"/>
        <end position="26"/>
    </location>
</feature>
<dbReference type="PANTHER" id="PTHR11575">
    <property type="entry name" value="5'-NUCLEOTIDASE-RELATED"/>
    <property type="match status" value="1"/>
</dbReference>
<evidence type="ECO:0000256" key="2">
    <source>
        <dbReference type="RuleBase" id="RU362119"/>
    </source>
</evidence>
<dbReference type="InterPro" id="IPR036907">
    <property type="entry name" value="5'-Nucleotdase_C_sf"/>
</dbReference>
<dbReference type="InterPro" id="IPR008334">
    <property type="entry name" value="5'-Nucleotdase_C"/>
</dbReference>
<dbReference type="InterPro" id="IPR029052">
    <property type="entry name" value="Metallo-depent_PP-like"/>
</dbReference>
<keyword evidence="2" id="KW-0547">Nucleotide-binding</keyword>
<sequence>MRKKKALSRKLLVLTAGAAIVAPALSPVEGASAKGASFTDVSARYAEAVSYLTSKQITNGLTASRFGTDVSISRVDAAIQLATALGLDPQGAYKSAGFTDVPARGQWAVNALAEKGILSGKKPGTFASHEPITRNEMARLATLAYELKVDEAVTKTAFTDVSLKWAKYVATLVENGIVQGKTSSHFGSADPVKRGEWALLLYNLHKMSGKSFDLTIMHTNDTHAHIENAARKVTAIKEVRGAKPDALLLDAGDVFSGTLYFNEYLGQADLEFMNLVGYDAMTFGNHEFDLGTKPLADFIAKAKFPFVSSNVNFTSDENIKGYQINGISALPKDGTVYGGMIKEVNGEKVGIFGLTTAETKEISSPGKVAFDDYLEKSKETVAAFEKQGVNKIIALTHIGFQDGGGDNDRTLAKEVEGIDVIVGGHSHDQLKEPVLETTGKEPTVIVQANEYNKFLGTLDVNFDKHGKVIGQAGKLIEIDAKNADGTYVLKDDPEAANILAEKYKPAVDEKKKTIVGKSAVALNGERADVRTKETNLGNLITDSMLEKAKTINKNAVIALQNGGGIRASINEGDITLDEVLTVMPFGNSLAIMNITGAEIRAALEHSVKEAPGQSGGFLQVSGLTFTYDSSKPAGERVQTVEVKKPSGYEPLSDQESYVVATNTFTAKGGDGYSMFGKAYQEGRVSEPGFVDWEMFREYLQANPDVAPQAEQRITDVHQ</sequence>
<feature type="domain" description="SLH" evidence="3">
    <location>
        <begin position="92"/>
        <end position="155"/>
    </location>
</feature>
<dbReference type="InterPro" id="IPR004843">
    <property type="entry name" value="Calcineurin-like_PHP"/>
</dbReference>
<dbReference type="PROSITE" id="PS51272">
    <property type="entry name" value="SLH"/>
    <property type="match status" value="1"/>
</dbReference>
<name>A0ABR5AUW6_BACBA</name>
<keyword evidence="5" id="KW-1185">Reference proteome</keyword>
<dbReference type="SUPFAM" id="SSF56300">
    <property type="entry name" value="Metallo-dependent phosphatases"/>
    <property type="match status" value="1"/>
</dbReference>
<dbReference type="Proteomes" id="UP000031982">
    <property type="component" value="Unassembled WGS sequence"/>
</dbReference>
<keyword evidence="2" id="KW-0378">Hydrolase</keyword>
<evidence type="ECO:0000256" key="1">
    <source>
        <dbReference type="ARBA" id="ARBA00022729"/>
    </source>
</evidence>
<dbReference type="PRINTS" id="PR01607">
    <property type="entry name" value="APYRASEFAMLY"/>
</dbReference>
<dbReference type="SUPFAM" id="SSF55816">
    <property type="entry name" value="5'-nucleotidase (syn. UDP-sugar hydrolase), C-terminal domain"/>
    <property type="match status" value="1"/>
</dbReference>
<dbReference type="InterPro" id="IPR001119">
    <property type="entry name" value="SLH_dom"/>
</dbReference>
<comment type="similarity">
    <text evidence="2">Belongs to the 5'-nucleotidase family.</text>
</comment>
<dbReference type="InterPro" id="IPR006146">
    <property type="entry name" value="5'-Nucleotdase_CS"/>
</dbReference>
<reference evidence="4 5" key="1">
    <citation type="submission" date="2015-01" db="EMBL/GenBank/DDBJ databases">
        <title>Genome Assembly of Bacillus badius MTCC 1458.</title>
        <authorList>
            <person name="Verma A."/>
            <person name="Khatri I."/>
            <person name="Mual P."/>
            <person name="Subramanian S."/>
            <person name="Krishnamurthi S."/>
        </authorList>
    </citation>
    <scope>NUCLEOTIDE SEQUENCE [LARGE SCALE GENOMIC DNA]</scope>
    <source>
        <strain evidence="4 5">MTCC 1458</strain>
    </source>
</reference>
<dbReference type="Gene3D" id="3.90.780.10">
    <property type="entry name" value="5'-Nucleotidase, C-terminal domain"/>
    <property type="match status" value="1"/>
</dbReference>
<evidence type="ECO:0000313" key="4">
    <source>
        <dbReference type="EMBL" id="KIL78538.1"/>
    </source>
</evidence>
<evidence type="ECO:0000259" key="3">
    <source>
        <dbReference type="PROSITE" id="PS51272"/>
    </source>
</evidence>
<proteinExistence type="inferred from homology"/>
<dbReference type="PROSITE" id="PS00785">
    <property type="entry name" value="5_NUCLEOTIDASE_1"/>
    <property type="match status" value="1"/>
</dbReference>
<comment type="caution">
    <text evidence="4">The sequence shown here is derived from an EMBL/GenBank/DDBJ whole genome shotgun (WGS) entry which is preliminary data.</text>
</comment>
<dbReference type="PANTHER" id="PTHR11575:SF24">
    <property type="entry name" value="5'-NUCLEOTIDASE"/>
    <property type="match status" value="1"/>
</dbReference>
<dbReference type="Pfam" id="PF02872">
    <property type="entry name" value="5_nucleotid_C"/>
    <property type="match status" value="1"/>
</dbReference>
<feature type="chain" id="PRO_5044968775" evidence="2">
    <location>
        <begin position="27"/>
        <end position="718"/>
    </location>
</feature>
<evidence type="ECO:0000313" key="5">
    <source>
        <dbReference type="Proteomes" id="UP000031982"/>
    </source>
</evidence>
<protein>
    <submittedName>
        <fullName evidence="4">5'-nucleotidase</fullName>
    </submittedName>
</protein>
<dbReference type="EMBL" id="JXLP01000009">
    <property type="protein sequence ID" value="KIL78538.1"/>
    <property type="molecule type" value="Genomic_DNA"/>
</dbReference>
<dbReference type="Pfam" id="PF00149">
    <property type="entry name" value="Metallophos"/>
    <property type="match status" value="1"/>
</dbReference>
<organism evidence="4 5">
    <name type="scientific">Bacillus badius</name>
    <dbReference type="NCBI Taxonomy" id="1455"/>
    <lineage>
        <taxon>Bacteria</taxon>
        <taxon>Bacillati</taxon>
        <taxon>Bacillota</taxon>
        <taxon>Bacilli</taxon>
        <taxon>Bacillales</taxon>
        <taxon>Bacillaceae</taxon>
        <taxon>Pseudobacillus</taxon>
    </lineage>
</organism>
<keyword evidence="1 2" id="KW-0732">Signal</keyword>